<evidence type="ECO:0000256" key="1">
    <source>
        <dbReference type="ARBA" id="ARBA00023242"/>
    </source>
</evidence>
<dbReference type="Proteomes" id="UP001583177">
    <property type="component" value="Unassembled WGS sequence"/>
</dbReference>
<feature type="region of interest" description="Disordered" evidence="2">
    <location>
        <begin position="99"/>
        <end position="134"/>
    </location>
</feature>
<evidence type="ECO:0000256" key="2">
    <source>
        <dbReference type="SAM" id="MobiDB-lite"/>
    </source>
</evidence>
<feature type="domain" description="Xylanolytic transcriptional activator regulatory" evidence="3">
    <location>
        <begin position="335"/>
        <end position="408"/>
    </location>
</feature>
<organism evidence="4 5">
    <name type="scientific">Diaporthe australafricana</name>
    <dbReference type="NCBI Taxonomy" id="127596"/>
    <lineage>
        <taxon>Eukaryota</taxon>
        <taxon>Fungi</taxon>
        <taxon>Dikarya</taxon>
        <taxon>Ascomycota</taxon>
        <taxon>Pezizomycotina</taxon>
        <taxon>Sordariomycetes</taxon>
        <taxon>Sordariomycetidae</taxon>
        <taxon>Diaporthales</taxon>
        <taxon>Diaporthaceae</taxon>
        <taxon>Diaporthe</taxon>
    </lineage>
</organism>
<proteinExistence type="predicted"/>
<sequence>MSPESGQTEDVGDNVVVASMSVGETPPGGQLDGRRSSMGDAQDTTAGRDQSSPPAKRMKRGKYISRACLSTLSTACQQRKIKGGDPCAHCKARGRVCVSAAKGQSRQPSKTSGSSSVEPARTSEGSSASNQELASRVAQLERRLDMMQQSARSPIEYTAARARRESGPLGPVHENDSQSPASAQLQRVLEPDGQSFMGELSMTSALAEVDGSLSEESTGNIIKIAVDLPRDKYPGSNKPTRKVRGWLENILERYGVVADEDEWRRYMELFFEEIHVLYPVLHPPTVWETFNGLWEYGALWPMADSSEREEKRLSVALILVLRICYWFRLDATQESARLVALAVSNAHIMGIHRQSRLDTVPCFRSQLLSRVWWCVFILDRRVAIESGRPFLIQENNTDTLLPLELSDEWLGRVAGRPDTVNMLEREIEVELSEKHTTTIPYILAMIRYSRVVGKAWELVYGLKAVSNQSVSHMIDYADTVLSNLLETLPEDLTYNPDLPTKTQFGTRKRWQVKQTMLLSTCVTFLRILIRRPSAQGKGSTDQTSDNQLESRTICASLASNILNAHRNLSDSTMKYCFPYCHYLTSCTMVMTSLVANEPALKKRHREAILAATRSLRLYCHTIWVSGKMMRWVSKLTLIARRVLQAEPGQGSHRSRRMSDAPHDRNEAAEETQPQQLTPQSGIQEFSQDGIPRSGPSNSATESSYFGHGPDGGATASKPHGGKGDQELPHMWALDGMGTENAIPELPEWVMTDFNFETISGDVFGPGNADFKNAAGNSDQMQSNGIGLEMSMGETMLDAIPNGMYSLDMSMD</sequence>
<keyword evidence="5" id="KW-1185">Reference proteome</keyword>
<feature type="compositionally biased region" description="Polar residues" evidence="2">
    <location>
        <begin position="694"/>
        <end position="703"/>
    </location>
</feature>
<comment type="caution">
    <text evidence="4">The sequence shown here is derived from an EMBL/GenBank/DDBJ whole genome shotgun (WGS) entry which is preliminary data.</text>
</comment>
<evidence type="ECO:0000259" key="3">
    <source>
        <dbReference type="SMART" id="SM00906"/>
    </source>
</evidence>
<feature type="region of interest" description="Disordered" evidence="2">
    <location>
        <begin position="646"/>
        <end position="727"/>
    </location>
</feature>
<dbReference type="PANTHER" id="PTHR46910:SF11">
    <property type="entry name" value="ZN(2)-C6 FUNGAL-TYPE DOMAIN-CONTAINING PROTEIN"/>
    <property type="match status" value="1"/>
</dbReference>
<feature type="compositionally biased region" description="Polar residues" evidence="2">
    <location>
        <begin position="671"/>
        <end position="686"/>
    </location>
</feature>
<feature type="region of interest" description="Disordered" evidence="2">
    <location>
        <begin position="163"/>
        <end position="183"/>
    </location>
</feature>
<protein>
    <recommendedName>
        <fullName evidence="3">Xylanolytic transcriptional activator regulatory domain-containing protein</fullName>
    </recommendedName>
</protein>
<dbReference type="Pfam" id="PF04082">
    <property type="entry name" value="Fungal_trans"/>
    <property type="match status" value="1"/>
</dbReference>
<dbReference type="EMBL" id="JAWRVE010000122">
    <property type="protein sequence ID" value="KAL1856377.1"/>
    <property type="molecule type" value="Genomic_DNA"/>
</dbReference>
<evidence type="ECO:0000313" key="5">
    <source>
        <dbReference type="Proteomes" id="UP001583177"/>
    </source>
</evidence>
<feature type="compositionally biased region" description="Polar residues" evidence="2">
    <location>
        <begin position="102"/>
        <end position="133"/>
    </location>
</feature>
<reference evidence="4 5" key="1">
    <citation type="journal article" date="2024" name="IMA Fungus">
        <title>IMA Genome - F19 : A genome assembly and annotation guide to empower mycologists, including annotated draft genome sequences of Ceratocystis pirilliformis, Diaporthe australafricana, Fusarium ophioides, Paecilomyces lecythidis, and Sporothrix stenoceras.</title>
        <authorList>
            <person name="Aylward J."/>
            <person name="Wilson A.M."/>
            <person name="Visagie C.M."/>
            <person name="Spraker J."/>
            <person name="Barnes I."/>
            <person name="Buitendag C."/>
            <person name="Ceriani C."/>
            <person name="Del Mar Angel L."/>
            <person name="du Plessis D."/>
            <person name="Fuchs T."/>
            <person name="Gasser K."/>
            <person name="Kramer D."/>
            <person name="Li W."/>
            <person name="Munsamy K."/>
            <person name="Piso A."/>
            <person name="Price J.L."/>
            <person name="Sonnekus B."/>
            <person name="Thomas C."/>
            <person name="van der Nest A."/>
            <person name="van Dijk A."/>
            <person name="van Heerden A."/>
            <person name="van Vuuren N."/>
            <person name="Yilmaz N."/>
            <person name="Duong T.A."/>
            <person name="van der Merwe N.A."/>
            <person name="Wingfield M.J."/>
            <person name="Wingfield B.D."/>
        </authorList>
    </citation>
    <scope>NUCLEOTIDE SEQUENCE [LARGE SCALE GENOMIC DNA]</scope>
    <source>
        <strain evidence="4 5">CMW 18300</strain>
    </source>
</reference>
<gene>
    <name evidence="4" type="ORF">Daus18300_010749</name>
</gene>
<accession>A0ABR3W982</accession>
<name>A0ABR3W982_9PEZI</name>
<feature type="region of interest" description="Disordered" evidence="2">
    <location>
        <begin position="1"/>
        <end position="62"/>
    </location>
</feature>
<evidence type="ECO:0000313" key="4">
    <source>
        <dbReference type="EMBL" id="KAL1856377.1"/>
    </source>
</evidence>
<feature type="compositionally biased region" description="Basic and acidic residues" evidence="2">
    <location>
        <begin position="656"/>
        <end position="667"/>
    </location>
</feature>
<dbReference type="InterPro" id="IPR007219">
    <property type="entry name" value="XnlR_reg_dom"/>
</dbReference>
<feature type="compositionally biased region" description="Polar residues" evidence="2">
    <location>
        <begin position="42"/>
        <end position="53"/>
    </location>
</feature>
<dbReference type="PANTHER" id="PTHR46910">
    <property type="entry name" value="TRANSCRIPTION FACTOR PDR1"/>
    <property type="match status" value="1"/>
</dbReference>
<dbReference type="CDD" id="cd12148">
    <property type="entry name" value="fungal_TF_MHR"/>
    <property type="match status" value="1"/>
</dbReference>
<dbReference type="InterPro" id="IPR050987">
    <property type="entry name" value="AtrR-like"/>
</dbReference>
<dbReference type="SMART" id="SM00906">
    <property type="entry name" value="Fungal_trans"/>
    <property type="match status" value="1"/>
</dbReference>
<keyword evidence="1" id="KW-0539">Nucleus</keyword>